<gene>
    <name evidence="2" type="ORF">R1sor_019556</name>
</gene>
<evidence type="ECO:0000256" key="1">
    <source>
        <dbReference type="SAM" id="MobiDB-lite"/>
    </source>
</evidence>
<keyword evidence="3" id="KW-1185">Reference proteome</keyword>
<organism evidence="2 3">
    <name type="scientific">Riccia sorocarpa</name>
    <dbReference type="NCBI Taxonomy" id="122646"/>
    <lineage>
        <taxon>Eukaryota</taxon>
        <taxon>Viridiplantae</taxon>
        <taxon>Streptophyta</taxon>
        <taxon>Embryophyta</taxon>
        <taxon>Marchantiophyta</taxon>
        <taxon>Marchantiopsida</taxon>
        <taxon>Marchantiidae</taxon>
        <taxon>Marchantiales</taxon>
        <taxon>Ricciaceae</taxon>
        <taxon>Riccia</taxon>
    </lineage>
</organism>
<feature type="compositionally biased region" description="Basic and acidic residues" evidence="1">
    <location>
        <begin position="25"/>
        <end position="36"/>
    </location>
</feature>
<sequence length="420" mass="47790">MVVGSIHPRSPGSSKLENPSRRQRREPPPARRREPSVIRYFDASCRSDEKIPSFTCTSGELLWGQLQTVFEASKSDQRDTTDGPYESGPSGTILQSSFRYRANARKGVWKVEPVFIDDWHVGYVCHHEDFDGLNVVREAAKVGRSLANDHENRNIVYVNRYDWGRWVGPSLQVLLDAIGCKKSEDEILDESPSLVGYEYESGWESDYVDELTDMEVHMAKKKAKDDAQARASKKCEYFTNWFAFRFMLLDPEGIPTLIQAMKEGEELKRKNYLFHYPSGTSGQPGNEAEAVRFAPASVDPRPPFGVNVVTSTFEHELAWMKFEKGELVGFVYDGEYSDLDVSEGKELKVGGIVAKELGAANEDSDWEEDPHFVHYRSPESEDSELDMSEFEDSDFEEEDEVGRLMKGRSKHPLQLCRLLL</sequence>
<feature type="compositionally biased region" description="Acidic residues" evidence="1">
    <location>
        <begin position="380"/>
        <end position="400"/>
    </location>
</feature>
<comment type="caution">
    <text evidence="2">The sequence shown here is derived from an EMBL/GenBank/DDBJ whole genome shotgun (WGS) entry which is preliminary data.</text>
</comment>
<evidence type="ECO:0000313" key="3">
    <source>
        <dbReference type="Proteomes" id="UP001633002"/>
    </source>
</evidence>
<dbReference type="EMBL" id="JBJQOH010000001">
    <property type="protein sequence ID" value="KAL3701534.1"/>
    <property type="molecule type" value="Genomic_DNA"/>
</dbReference>
<proteinExistence type="predicted"/>
<feature type="region of interest" description="Disordered" evidence="1">
    <location>
        <begin position="1"/>
        <end position="37"/>
    </location>
</feature>
<reference evidence="2 3" key="1">
    <citation type="submission" date="2024-09" db="EMBL/GenBank/DDBJ databases">
        <title>Chromosome-scale assembly of Riccia sorocarpa.</title>
        <authorList>
            <person name="Paukszto L."/>
        </authorList>
    </citation>
    <scope>NUCLEOTIDE SEQUENCE [LARGE SCALE GENOMIC DNA]</scope>
    <source>
        <strain evidence="2">LP-2024</strain>
        <tissue evidence="2">Aerial parts of the thallus</tissue>
    </source>
</reference>
<feature type="region of interest" description="Disordered" evidence="1">
    <location>
        <begin position="374"/>
        <end position="403"/>
    </location>
</feature>
<name>A0ABD3IG47_9MARC</name>
<protein>
    <submittedName>
        <fullName evidence="2">Uncharacterized protein</fullName>
    </submittedName>
</protein>
<accession>A0ABD3IG47</accession>
<dbReference type="AlphaFoldDB" id="A0ABD3IG47"/>
<evidence type="ECO:0000313" key="2">
    <source>
        <dbReference type="EMBL" id="KAL3701534.1"/>
    </source>
</evidence>
<dbReference type="Proteomes" id="UP001633002">
    <property type="component" value="Unassembled WGS sequence"/>
</dbReference>